<dbReference type="InterPro" id="IPR003737">
    <property type="entry name" value="GlcNAc_PI_deacetylase-related"/>
</dbReference>
<dbReference type="InterPro" id="IPR024078">
    <property type="entry name" value="LmbE-like_dom_sf"/>
</dbReference>
<dbReference type="GO" id="GO:0006506">
    <property type="term" value="P:GPI anchor biosynthetic process"/>
    <property type="evidence" value="ECO:0007669"/>
    <property type="project" value="UniProtKB-UniPathway"/>
</dbReference>
<evidence type="ECO:0000256" key="1">
    <source>
        <dbReference type="ARBA" id="ARBA00006066"/>
    </source>
</evidence>
<keyword evidence="3" id="KW-1133">Transmembrane helix</keyword>
<protein>
    <recommendedName>
        <fullName evidence="2">N-acetylglucosaminylphosphatidylinositol deacetylase</fullName>
        <ecNumber evidence="2">3.5.1.89</ecNumber>
    </recommendedName>
</protein>
<comment type="similarity">
    <text evidence="1">Belongs to the PIGL family.</text>
</comment>
<name>A0A0J9XE11_GEOCN</name>
<dbReference type="GO" id="GO:0000225">
    <property type="term" value="F:N-acetylglucosaminylphosphatidylinositol deacetylase activity"/>
    <property type="evidence" value="ECO:0007669"/>
    <property type="project" value="UniProtKB-EC"/>
</dbReference>
<dbReference type="Pfam" id="PF02585">
    <property type="entry name" value="PIG-L"/>
    <property type="match status" value="1"/>
</dbReference>
<dbReference type="AlphaFoldDB" id="A0A0J9XE11"/>
<dbReference type="PANTHER" id="PTHR12993">
    <property type="entry name" value="N-ACETYLGLUCOSAMINYL-PHOSPHATIDYLINOSITOL DE-N-ACETYLASE-RELATED"/>
    <property type="match status" value="1"/>
</dbReference>
<dbReference type="UniPathway" id="UPA00196"/>
<dbReference type="PANTHER" id="PTHR12993:SF11">
    <property type="entry name" value="N-ACETYLGLUCOSAMINYL-PHOSPHATIDYLINOSITOL DE-N-ACETYLASE"/>
    <property type="match status" value="1"/>
</dbReference>
<dbReference type="STRING" id="1173061.A0A0J9XE11"/>
<dbReference type="OrthoDB" id="440160at2759"/>
<feature type="transmembrane region" description="Helical" evidence="3">
    <location>
        <begin position="6"/>
        <end position="24"/>
    </location>
</feature>
<dbReference type="EMBL" id="CCBN010000011">
    <property type="protein sequence ID" value="CDO55520.1"/>
    <property type="molecule type" value="Genomic_DNA"/>
</dbReference>
<organism evidence="4 5">
    <name type="scientific">Geotrichum candidum</name>
    <name type="common">Oospora lactis</name>
    <name type="synonym">Dipodascus geotrichum</name>
    <dbReference type="NCBI Taxonomy" id="1173061"/>
    <lineage>
        <taxon>Eukaryota</taxon>
        <taxon>Fungi</taxon>
        <taxon>Dikarya</taxon>
        <taxon>Ascomycota</taxon>
        <taxon>Saccharomycotina</taxon>
        <taxon>Dipodascomycetes</taxon>
        <taxon>Dipodascales</taxon>
        <taxon>Dipodascaceae</taxon>
        <taxon>Geotrichum</taxon>
    </lineage>
</organism>
<dbReference type="SUPFAM" id="SSF102588">
    <property type="entry name" value="LmbE-like"/>
    <property type="match status" value="1"/>
</dbReference>
<dbReference type="GO" id="GO:0016020">
    <property type="term" value="C:membrane"/>
    <property type="evidence" value="ECO:0007669"/>
    <property type="project" value="GOC"/>
</dbReference>
<reference evidence="4" key="1">
    <citation type="submission" date="2014-03" db="EMBL/GenBank/DDBJ databases">
        <authorList>
            <person name="Casaregola S."/>
        </authorList>
    </citation>
    <scope>NUCLEOTIDE SEQUENCE [LARGE SCALE GENOMIC DNA]</scope>
    <source>
        <strain evidence="4">CLIB 918</strain>
    </source>
</reference>
<keyword evidence="3" id="KW-0472">Membrane</keyword>
<evidence type="ECO:0000256" key="2">
    <source>
        <dbReference type="ARBA" id="ARBA00012176"/>
    </source>
</evidence>
<dbReference type="EC" id="3.5.1.89" evidence="2"/>
<evidence type="ECO:0000313" key="4">
    <source>
        <dbReference type="EMBL" id="CDO55520.1"/>
    </source>
</evidence>
<sequence>MSTTNILRWVLFPVFLSILIAQYLPSTELPAALTHTSVALVIAHPDDEAMFFGPTLAQLAAPASGNNVSIVCFSAGDFEGLGATRTRELVASARGFGVPPERVVLLDEPDQFPDSQAVEWDEEAIAARIDQLLDADTKVLTFDADGISGHANHRALYHAAVLAKQRSARDVYVLQSLPVWRKYGGYIDALVTYLDAWFADEKNNKSRLVKIVSSKQEIATTRAAMTDAHVSQMKWFRYGWIYLSRYMIANDLVHL</sequence>
<dbReference type="Proteomes" id="UP000242525">
    <property type="component" value="Unassembled WGS sequence"/>
</dbReference>
<dbReference type="Gene3D" id="3.40.50.10320">
    <property type="entry name" value="LmbE-like"/>
    <property type="match status" value="1"/>
</dbReference>
<accession>A0A0J9XE11</accession>
<keyword evidence="3" id="KW-0812">Transmembrane</keyword>
<comment type="caution">
    <text evidence="4">The sequence shown here is derived from an EMBL/GenBank/DDBJ whole genome shotgun (WGS) entry which is preliminary data.</text>
</comment>
<keyword evidence="5" id="KW-1185">Reference proteome</keyword>
<gene>
    <name evidence="4" type="ORF">BN980_GECA11s02463g</name>
</gene>
<evidence type="ECO:0000313" key="5">
    <source>
        <dbReference type="Proteomes" id="UP000242525"/>
    </source>
</evidence>
<dbReference type="GO" id="GO:0005783">
    <property type="term" value="C:endoplasmic reticulum"/>
    <property type="evidence" value="ECO:0007669"/>
    <property type="project" value="TreeGrafter"/>
</dbReference>
<proteinExistence type="inferred from homology"/>
<evidence type="ECO:0000256" key="3">
    <source>
        <dbReference type="SAM" id="Phobius"/>
    </source>
</evidence>